<dbReference type="SMART" id="SM00530">
    <property type="entry name" value="HTH_XRE"/>
    <property type="match status" value="1"/>
</dbReference>
<reference evidence="2" key="1">
    <citation type="submission" date="2022-11" db="EMBL/GenBank/DDBJ databases">
        <title>Nonomuraea corallina sp. nov., a new species of the genus Nonomuraea isolated from sea side sediment in Thai sea.</title>
        <authorList>
            <person name="Ngamcharungchit C."/>
            <person name="Matsumoto A."/>
            <person name="Suriyachadkun C."/>
            <person name="Panbangred W."/>
            <person name="Inahashi Y."/>
            <person name="Intra B."/>
        </authorList>
    </citation>
    <scope>NUCLEOTIDE SEQUENCE</scope>
    <source>
        <strain evidence="2">MCN248</strain>
    </source>
</reference>
<dbReference type="PROSITE" id="PS50943">
    <property type="entry name" value="HTH_CROC1"/>
    <property type="match status" value="1"/>
</dbReference>
<dbReference type="Gene3D" id="1.10.260.40">
    <property type="entry name" value="lambda repressor-like DNA-binding domains"/>
    <property type="match status" value="1"/>
</dbReference>
<dbReference type="SUPFAM" id="SSF47413">
    <property type="entry name" value="lambda repressor-like DNA-binding domains"/>
    <property type="match status" value="1"/>
</dbReference>
<dbReference type="Proteomes" id="UP001144036">
    <property type="component" value="Unassembled WGS sequence"/>
</dbReference>
<dbReference type="Pfam" id="PF13560">
    <property type="entry name" value="HTH_31"/>
    <property type="match status" value="1"/>
</dbReference>
<organism evidence="2 3">
    <name type="scientific">Nonomuraea corallina</name>
    <dbReference type="NCBI Taxonomy" id="2989783"/>
    <lineage>
        <taxon>Bacteria</taxon>
        <taxon>Bacillati</taxon>
        <taxon>Actinomycetota</taxon>
        <taxon>Actinomycetes</taxon>
        <taxon>Streptosporangiales</taxon>
        <taxon>Streptosporangiaceae</taxon>
        <taxon>Nonomuraea</taxon>
    </lineage>
</organism>
<dbReference type="RefSeq" id="WP_270153306.1">
    <property type="nucleotide sequence ID" value="NZ_JAPNNL010000008.1"/>
</dbReference>
<dbReference type="InterPro" id="IPR010982">
    <property type="entry name" value="Lambda_DNA-bd_dom_sf"/>
</dbReference>
<dbReference type="Pfam" id="PF19054">
    <property type="entry name" value="DUF5753"/>
    <property type="match status" value="1"/>
</dbReference>
<sequence>MQSSHSPTVRLRRLARELRTMREEKGLTPETAAAQLGWHRSKISRIETGRTKASLSDVAAVCDLYGTRSDVRAMLMQLAKEVRKRGWWTAYADVFTGSYVGLEDEASRICQWQVQLVPGLLQTEDYARVVISAGRPEPHDPEDIQRRVMARMARRTLLSRPGAPELHAVIDESVLHRPIAGHEMMRDQLEAILIAARRPNITVRILPYSVGAHAGLEGAFTVLSFTEAVDPDVAYVEGTAGDIYVESSEQVDRYKIAFGRIWDVALSPEESQKLIIDVKEQLTHD</sequence>
<feature type="domain" description="HTH cro/C1-type" evidence="1">
    <location>
        <begin position="18"/>
        <end position="72"/>
    </location>
</feature>
<dbReference type="EMBL" id="JAPNNL010000008">
    <property type="protein sequence ID" value="MDA0632536.1"/>
    <property type="molecule type" value="Genomic_DNA"/>
</dbReference>
<protein>
    <submittedName>
        <fullName evidence="2">Helix-turn-helix transcriptional regulator</fullName>
    </submittedName>
</protein>
<accession>A0ABT4S5Q3</accession>
<comment type="caution">
    <text evidence="2">The sequence shown here is derived from an EMBL/GenBank/DDBJ whole genome shotgun (WGS) entry which is preliminary data.</text>
</comment>
<proteinExistence type="predicted"/>
<name>A0ABT4S5Q3_9ACTN</name>
<evidence type="ECO:0000313" key="2">
    <source>
        <dbReference type="EMBL" id="MDA0632536.1"/>
    </source>
</evidence>
<gene>
    <name evidence="2" type="ORF">OUY22_03840</name>
</gene>
<evidence type="ECO:0000313" key="3">
    <source>
        <dbReference type="Proteomes" id="UP001144036"/>
    </source>
</evidence>
<evidence type="ECO:0000259" key="1">
    <source>
        <dbReference type="PROSITE" id="PS50943"/>
    </source>
</evidence>
<keyword evidence="3" id="KW-1185">Reference proteome</keyword>
<dbReference type="InterPro" id="IPR043917">
    <property type="entry name" value="DUF5753"/>
</dbReference>
<dbReference type="InterPro" id="IPR001387">
    <property type="entry name" value="Cro/C1-type_HTH"/>
</dbReference>
<dbReference type="CDD" id="cd00093">
    <property type="entry name" value="HTH_XRE"/>
    <property type="match status" value="1"/>
</dbReference>